<dbReference type="EMBL" id="PYAW01000011">
    <property type="protein sequence ID" value="PSL42630.1"/>
    <property type="molecule type" value="Genomic_DNA"/>
</dbReference>
<protein>
    <submittedName>
        <fullName evidence="1">Uncharacterized protein</fullName>
    </submittedName>
</protein>
<dbReference type="PROSITE" id="PS51257">
    <property type="entry name" value="PROKAR_LIPOPROTEIN"/>
    <property type="match status" value="1"/>
</dbReference>
<accession>A0A2P8H8X3</accession>
<evidence type="ECO:0000313" key="1">
    <source>
        <dbReference type="EMBL" id="PSL42630.1"/>
    </source>
</evidence>
<reference evidence="1 2" key="1">
    <citation type="submission" date="2018-03" db="EMBL/GenBank/DDBJ databases">
        <title>Genomic Encyclopedia of Archaeal and Bacterial Type Strains, Phase II (KMG-II): from individual species to whole genera.</title>
        <authorList>
            <person name="Goeker M."/>
        </authorList>
    </citation>
    <scope>NUCLEOTIDE SEQUENCE [LARGE SCALE GENOMIC DNA]</scope>
    <source>
        <strain evidence="1 2">DSM 24859</strain>
    </source>
</reference>
<evidence type="ECO:0000313" key="2">
    <source>
        <dbReference type="Proteomes" id="UP000240971"/>
    </source>
</evidence>
<dbReference type="Proteomes" id="UP000240971">
    <property type="component" value="Unassembled WGS sequence"/>
</dbReference>
<dbReference type="OrthoDB" id="672632at2"/>
<organism evidence="1 2">
    <name type="scientific">Chitinophaga niastensis</name>
    <dbReference type="NCBI Taxonomy" id="536980"/>
    <lineage>
        <taxon>Bacteria</taxon>
        <taxon>Pseudomonadati</taxon>
        <taxon>Bacteroidota</taxon>
        <taxon>Chitinophagia</taxon>
        <taxon>Chitinophagales</taxon>
        <taxon>Chitinophagaceae</taxon>
        <taxon>Chitinophaga</taxon>
    </lineage>
</organism>
<keyword evidence="2" id="KW-1185">Reference proteome</keyword>
<gene>
    <name evidence="1" type="ORF">CLV51_11112</name>
</gene>
<name>A0A2P8H8X3_CHINA</name>
<dbReference type="AlphaFoldDB" id="A0A2P8H8X3"/>
<dbReference type="RefSeq" id="WP_146151397.1">
    <property type="nucleotide sequence ID" value="NZ_PYAW01000011.1"/>
</dbReference>
<proteinExistence type="predicted"/>
<comment type="caution">
    <text evidence="1">The sequence shown here is derived from an EMBL/GenBank/DDBJ whole genome shotgun (WGS) entry which is preliminary data.</text>
</comment>
<sequence length="181" mass="20225">MARLRDNFPLTGTFSGCCIYKMAGKHYLRTKSSLTGKRVKKDPAFHKTMENAGLFGTASKIASAVYRQLQKKDKAHALYRELIGKALRLLREGKDSETIFVSLLEGCLPVPVKVVVTRVRKSVVHLNKLSPIWRCKREYASFSGDMRFPGLANTSYFVLPIAQPDVGFFIATSFTFISSAP</sequence>